<accession>A0A932FXJ3</accession>
<dbReference type="PANTHER" id="PTHR43080:SF2">
    <property type="entry name" value="CBS DOMAIN-CONTAINING PROTEIN"/>
    <property type="match status" value="1"/>
</dbReference>
<dbReference type="InterPro" id="IPR051257">
    <property type="entry name" value="Diverse_CBS-Domain"/>
</dbReference>
<dbReference type="InterPro" id="IPR000644">
    <property type="entry name" value="CBS_dom"/>
</dbReference>
<feature type="domain" description="CBS" evidence="3">
    <location>
        <begin position="10"/>
        <end position="70"/>
    </location>
</feature>
<dbReference type="EMBL" id="JACPRF010000045">
    <property type="protein sequence ID" value="MBI2875549.1"/>
    <property type="molecule type" value="Genomic_DNA"/>
</dbReference>
<dbReference type="AlphaFoldDB" id="A0A932FXJ3"/>
<dbReference type="SUPFAM" id="SSF54631">
    <property type="entry name" value="CBS-domain pair"/>
    <property type="match status" value="1"/>
</dbReference>
<reference evidence="4" key="1">
    <citation type="submission" date="2020-07" db="EMBL/GenBank/DDBJ databases">
        <title>Huge and variable diversity of episymbiotic CPR bacteria and DPANN archaea in groundwater ecosystems.</title>
        <authorList>
            <person name="He C.Y."/>
            <person name="Keren R."/>
            <person name="Whittaker M."/>
            <person name="Farag I.F."/>
            <person name="Doudna J."/>
            <person name="Cate J.H.D."/>
            <person name="Banfield J.F."/>
        </authorList>
    </citation>
    <scope>NUCLEOTIDE SEQUENCE</scope>
    <source>
        <strain evidence="4">NC_groundwater_672_Ag_B-0.1um_62_36</strain>
    </source>
</reference>
<evidence type="ECO:0000259" key="3">
    <source>
        <dbReference type="PROSITE" id="PS51371"/>
    </source>
</evidence>
<comment type="caution">
    <text evidence="4">The sequence shown here is derived from an EMBL/GenBank/DDBJ whole genome shotgun (WGS) entry which is preliminary data.</text>
</comment>
<dbReference type="Gene3D" id="3.10.580.10">
    <property type="entry name" value="CBS-domain"/>
    <property type="match status" value="1"/>
</dbReference>
<evidence type="ECO:0000313" key="5">
    <source>
        <dbReference type="Proteomes" id="UP000769766"/>
    </source>
</evidence>
<proteinExistence type="predicted"/>
<dbReference type="Proteomes" id="UP000769766">
    <property type="component" value="Unassembled WGS sequence"/>
</dbReference>
<dbReference type="PANTHER" id="PTHR43080">
    <property type="entry name" value="CBS DOMAIN-CONTAINING PROTEIN CBSX3, MITOCHONDRIAL"/>
    <property type="match status" value="1"/>
</dbReference>
<organism evidence="4 5">
    <name type="scientific">Tectimicrobiota bacterium</name>
    <dbReference type="NCBI Taxonomy" id="2528274"/>
    <lineage>
        <taxon>Bacteria</taxon>
        <taxon>Pseudomonadati</taxon>
        <taxon>Nitrospinota/Tectimicrobiota group</taxon>
        <taxon>Candidatus Tectimicrobiota</taxon>
    </lineage>
</organism>
<dbReference type="InterPro" id="IPR046342">
    <property type="entry name" value="CBS_dom_sf"/>
</dbReference>
<evidence type="ECO:0000256" key="1">
    <source>
        <dbReference type="ARBA" id="ARBA00023122"/>
    </source>
</evidence>
<gene>
    <name evidence="4" type="ORF">HYY20_01560</name>
</gene>
<evidence type="ECO:0000256" key="2">
    <source>
        <dbReference type="PROSITE-ProRule" id="PRU00703"/>
    </source>
</evidence>
<keyword evidence="1 2" id="KW-0129">CBS domain</keyword>
<protein>
    <submittedName>
        <fullName evidence="4">CBS domain-containing protein</fullName>
    </submittedName>
</protein>
<dbReference type="PROSITE" id="PS51371">
    <property type="entry name" value="CBS"/>
    <property type="match status" value="1"/>
</dbReference>
<evidence type="ECO:0000313" key="4">
    <source>
        <dbReference type="EMBL" id="MBI2875549.1"/>
    </source>
</evidence>
<sequence length="136" mass="15114">MKVKDCYQQVTPDVDLVREETPIQEVIRIVSRNPASRAVFVIDEKGELTGIIGVQQLLNLLGMKYSRQDPLTLISEAMARVASDIMVSPQWVSLEDEVEEALKLAVQHGLQDIPVVEKGKVVGNLDCFEILNNVGK</sequence>
<name>A0A932FXJ3_UNCTE</name>
<dbReference type="SMART" id="SM00116">
    <property type="entry name" value="CBS"/>
    <property type="match status" value="2"/>
</dbReference>
<dbReference type="Pfam" id="PF00571">
    <property type="entry name" value="CBS"/>
    <property type="match status" value="2"/>
</dbReference>